<protein>
    <recommendedName>
        <fullName evidence="4">Serine protease</fullName>
    </recommendedName>
</protein>
<dbReference type="InterPro" id="IPR009003">
    <property type="entry name" value="Peptidase_S1_PA"/>
</dbReference>
<accession>A0A2A4WYB7</accession>
<reference evidence="3" key="1">
    <citation type="submission" date="2017-08" db="EMBL/GenBank/DDBJ databases">
        <title>A dynamic microbial community with high functional redundancy inhabits the cold, oxic subseafloor aquifer.</title>
        <authorList>
            <person name="Tully B.J."/>
            <person name="Wheat C.G."/>
            <person name="Glazer B.T."/>
            <person name="Huber J.A."/>
        </authorList>
    </citation>
    <scope>NUCLEOTIDE SEQUENCE [LARGE SCALE GENOMIC DNA]</scope>
</reference>
<dbReference type="EMBL" id="NVUK01000047">
    <property type="protein sequence ID" value="PCI75452.1"/>
    <property type="molecule type" value="Genomic_DNA"/>
</dbReference>
<evidence type="ECO:0000256" key="1">
    <source>
        <dbReference type="SAM" id="MobiDB-lite"/>
    </source>
</evidence>
<evidence type="ECO:0000313" key="2">
    <source>
        <dbReference type="EMBL" id="PCI75452.1"/>
    </source>
</evidence>
<proteinExistence type="predicted"/>
<dbReference type="Gene3D" id="2.40.10.120">
    <property type="match status" value="1"/>
</dbReference>
<feature type="region of interest" description="Disordered" evidence="1">
    <location>
        <begin position="294"/>
        <end position="335"/>
    </location>
</feature>
<evidence type="ECO:0000313" key="3">
    <source>
        <dbReference type="Proteomes" id="UP000218775"/>
    </source>
</evidence>
<feature type="region of interest" description="Disordered" evidence="1">
    <location>
        <begin position="440"/>
        <end position="461"/>
    </location>
</feature>
<dbReference type="Proteomes" id="UP000218775">
    <property type="component" value="Unassembled WGS sequence"/>
</dbReference>
<sequence length="493" mass="54078">MTGVSGSSAAATEQLSRVQIFQEMARRSCKIIWHADGRDDETSGCFFSRREGSVEVLTCFHEESWGLGKIEVIYGENRWEASVAVDVNRSLAADYDMVILTVENGSEEIPFFRLGAEREFPLAGEDVFFSGYPLGQNTSLTHRGYISGVREALASFTLDGPIVKGHSGGPVVKVHGVALELIGIISSQLVDMTRAFLTISRLDPNAEYRAYDDVSPSYAKGYSHADAIEQIARAVLNNVSTGIGRVSFVTRYVVITTPSYGPTSVSTAASSPRRASSAMSALSSISEADPWMQRNLGMSSSSSSSRAAPRQESVSEVPVKRGEHLPAGAKKGSKEWGWAHHVKTNKRPLFNLITGRADNKGKKNSRGKDNMSDDEYRLLMVYYALSHAVVSEEQINSSDLPQGAKVKLIEGLQQSASTEEESLSFNDLKKRIKKFFNKLQGTGKGKGKKKSQKKLSSEEIKAHKTTFMQAINNSGFPEEEREQLRELIELGVD</sequence>
<gene>
    <name evidence="2" type="ORF">COB21_05635</name>
</gene>
<name>A0A2A4WYB7_UNCAE</name>
<dbReference type="SUPFAM" id="SSF50494">
    <property type="entry name" value="Trypsin-like serine proteases"/>
    <property type="match status" value="1"/>
</dbReference>
<organism evidence="2 3">
    <name type="scientific">Aerophobetes bacterium</name>
    <dbReference type="NCBI Taxonomy" id="2030807"/>
    <lineage>
        <taxon>Bacteria</taxon>
        <taxon>Candidatus Aerophobota</taxon>
    </lineage>
</organism>
<dbReference type="Pfam" id="PF13365">
    <property type="entry name" value="Trypsin_2"/>
    <property type="match status" value="1"/>
</dbReference>
<comment type="caution">
    <text evidence="2">The sequence shown here is derived from an EMBL/GenBank/DDBJ whole genome shotgun (WGS) entry which is preliminary data.</text>
</comment>
<dbReference type="AlphaFoldDB" id="A0A2A4WYB7"/>
<evidence type="ECO:0008006" key="4">
    <source>
        <dbReference type="Google" id="ProtNLM"/>
    </source>
</evidence>